<feature type="transmembrane region" description="Helical" evidence="1">
    <location>
        <begin position="125"/>
        <end position="146"/>
    </location>
</feature>
<evidence type="ECO:0000256" key="1">
    <source>
        <dbReference type="HAMAP-Rule" id="MF_02062"/>
    </source>
</evidence>
<comment type="function">
    <text evidence="1">Catalyzes the sodium-dependent transport of glutamate.</text>
</comment>
<keyword evidence="1" id="KW-0406">Ion transport</keyword>
<organism evidence="2 3">
    <name type="scientific">Anaerosphaera multitolerans</name>
    <dbReference type="NCBI Taxonomy" id="2487351"/>
    <lineage>
        <taxon>Bacteria</taxon>
        <taxon>Bacillati</taxon>
        <taxon>Bacillota</taxon>
        <taxon>Tissierellia</taxon>
        <taxon>Tissierellales</taxon>
        <taxon>Peptoniphilaceae</taxon>
        <taxon>Anaerosphaera</taxon>
    </lineage>
</organism>
<keyword evidence="1" id="KW-0812">Transmembrane</keyword>
<keyword evidence="1" id="KW-1003">Cell membrane</keyword>
<name>A0A437S677_9FIRM</name>
<accession>A0A437S677</accession>
<feature type="transmembrane region" description="Helical" evidence="1">
    <location>
        <begin position="255"/>
        <end position="275"/>
    </location>
</feature>
<dbReference type="PANTHER" id="PTHR36178">
    <property type="entry name" value="SLR0625 PROTEIN"/>
    <property type="match status" value="1"/>
</dbReference>
<comment type="caution">
    <text evidence="2">The sequence shown here is derived from an EMBL/GenBank/DDBJ whole genome shotgun (WGS) entry which is preliminary data.</text>
</comment>
<dbReference type="Pfam" id="PF03616">
    <property type="entry name" value="Glt_symporter"/>
    <property type="match status" value="1"/>
</dbReference>
<dbReference type="Proteomes" id="UP000288812">
    <property type="component" value="Unassembled WGS sequence"/>
</dbReference>
<keyword evidence="3" id="KW-1185">Reference proteome</keyword>
<keyword evidence="1" id="KW-0813">Transport</keyword>
<dbReference type="PANTHER" id="PTHR36178:SF1">
    <property type="entry name" value="SODIUM_GLUTAMATE SYMPORTER"/>
    <property type="match status" value="1"/>
</dbReference>
<feature type="transmembrane region" description="Helical" evidence="1">
    <location>
        <begin position="311"/>
        <end position="332"/>
    </location>
</feature>
<feature type="transmembrane region" description="Helical" evidence="1">
    <location>
        <begin position="352"/>
        <end position="372"/>
    </location>
</feature>
<keyword evidence="1" id="KW-0739">Sodium transport</keyword>
<sequence length="411" mass="44095">MIINLDMIQSACAGVLIFLLGKKIIDWIPALNRFCIPAPVVGGLLFALIHLIGRQTGTFSFEFSNELKDFFMVTFFTTIGFSASWKIVKSGGWAIIVLTIVSVICLVGQNLIGSTIAMAFGENPLMGLCAGAISLMGGVASSAAYGPTMEAMGMQDGTLIAISAAVFGLVAGGLVSGPLARFLIDKYDLLSKAKIKDNINTDNIDYENLETGEEEVSVMNVNNFTIGFFMLIIAMGIGTIVKIPLDMIIQKINPVASLPIYIGPIIVAAIIRNIGDAKGKEMPINEMSVTGEVFLNIFLAMTIMQLEVWKLIGIAGPLLVILLVQTIVLAIYDILVVFRANGKDYDAAMMVAGFYGYAMGATPNAIASMNAVQERYKRGSPKAYFAIPVVGGFIIDMLMPFFLLTHAGLLV</sequence>
<dbReference type="GO" id="GO:0015813">
    <property type="term" value="P:L-glutamate transmembrane transport"/>
    <property type="evidence" value="ECO:0007669"/>
    <property type="project" value="InterPro"/>
</dbReference>
<protein>
    <recommendedName>
        <fullName evidence="1">Sodium/glutamate symporter</fullName>
    </recommendedName>
</protein>
<dbReference type="OrthoDB" id="4921038at2"/>
<dbReference type="InterPro" id="IPR004445">
    <property type="entry name" value="GltS"/>
</dbReference>
<dbReference type="HAMAP" id="MF_02062">
    <property type="entry name" value="GltS"/>
    <property type="match status" value="1"/>
</dbReference>
<feature type="transmembrane region" description="Helical" evidence="1">
    <location>
        <begin position="95"/>
        <end position="119"/>
    </location>
</feature>
<feature type="transmembrane region" description="Helical" evidence="1">
    <location>
        <begin position="287"/>
        <end position="304"/>
    </location>
</feature>
<keyword evidence="1" id="KW-0472">Membrane</keyword>
<reference evidence="2 3" key="1">
    <citation type="submission" date="2018-11" db="EMBL/GenBank/DDBJ databases">
        <title>Genome sequencing and assembly of Anaerosphaera sp. nov., GS7-6-2.</title>
        <authorList>
            <person name="Rettenmaier R."/>
            <person name="Liebl W."/>
            <person name="Zverlov V."/>
        </authorList>
    </citation>
    <scope>NUCLEOTIDE SEQUENCE [LARGE SCALE GENOMIC DNA]</scope>
    <source>
        <strain evidence="2 3">GS7-6-2</strain>
    </source>
</reference>
<comment type="similarity">
    <text evidence="1">Belongs to the glutamate:Na(+) symporter (ESS) (TC 2.A.27) family.</text>
</comment>
<feature type="transmembrane region" description="Helical" evidence="1">
    <location>
        <begin position="224"/>
        <end position="243"/>
    </location>
</feature>
<keyword evidence="1" id="KW-0769">Symport</keyword>
<feature type="transmembrane region" description="Helical" evidence="1">
    <location>
        <begin position="70"/>
        <end position="88"/>
    </location>
</feature>
<dbReference type="GO" id="GO:0005886">
    <property type="term" value="C:plasma membrane"/>
    <property type="evidence" value="ECO:0007669"/>
    <property type="project" value="UniProtKB-SubCell"/>
</dbReference>
<dbReference type="GO" id="GO:0015501">
    <property type="term" value="F:glutamate:sodium symporter activity"/>
    <property type="evidence" value="ECO:0007669"/>
    <property type="project" value="UniProtKB-UniRule"/>
</dbReference>
<feature type="transmembrane region" description="Helical" evidence="1">
    <location>
        <begin position="30"/>
        <end position="50"/>
    </location>
</feature>
<feature type="transmembrane region" description="Helical" evidence="1">
    <location>
        <begin position="158"/>
        <end position="184"/>
    </location>
</feature>
<proteinExistence type="inferred from homology"/>
<evidence type="ECO:0000313" key="3">
    <source>
        <dbReference type="Proteomes" id="UP000288812"/>
    </source>
</evidence>
<dbReference type="AlphaFoldDB" id="A0A437S677"/>
<keyword evidence="1" id="KW-0915">Sodium</keyword>
<keyword evidence="1" id="KW-1133">Transmembrane helix</keyword>
<comment type="subcellular location">
    <subcellularLocation>
        <location evidence="1">Cell membrane</location>
        <topology evidence="1">Multi-pass membrane protein</topology>
    </subcellularLocation>
</comment>
<evidence type="ECO:0000313" key="2">
    <source>
        <dbReference type="EMBL" id="RVU54521.1"/>
    </source>
</evidence>
<feature type="transmembrane region" description="Helical" evidence="1">
    <location>
        <begin position="384"/>
        <end position="404"/>
    </location>
</feature>
<dbReference type="EMBL" id="RLIH01000009">
    <property type="protein sequence ID" value="RVU54521.1"/>
    <property type="molecule type" value="Genomic_DNA"/>
</dbReference>
<gene>
    <name evidence="2" type="ORF">EF514_07130</name>
</gene>
<dbReference type="RefSeq" id="WP_127724743.1">
    <property type="nucleotide sequence ID" value="NZ_RLIH01000009.1"/>
</dbReference>
<keyword evidence="1" id="KW-0029">Amino-acid transport</keyword>